<evidence type="ECO:0000256" key="1">
    <source>
        <dbReference type="SAM" id="MobiDB-lite"/>
    </source>
</evidence>
<gene>
    <name evidence="2" type="ORF">JTE90_007482</name>
</gene>
<dbReference type="Proteomes" id="UP000827092">
    <property type="component" value="Unassembled WGS sequence"/>
</dbReference>
<feature type="compositionally biased region" description="Polar residues" evidence="1">
    <location>
        <begin position="1"/>
        <end position="10"/>
    </location>
</feature>
<name>A0AAV6TCS0_9ARAC</name>
<reference evidence="2 3" key="1">
    <citation type="journal article" date="2022" name="Nat. Ecol. Evol.">
        <title>A masculinizing supergene underlies an exaggerated male reproductive morph in a spider.</title>
        <authorList>
            <person name="Hendrickx F."/>
            <person name="De Corte Z."/>
            <person name="Sonet G."/>
            <person name="Van Belleghem S.M."/>
            <person name="Kostlbacher S."/>
            <person name="Vangestel C."/>
        </authorList>
    </citation>
    <scope>NUCLEOTIDE SEQUENCE [LARGE SCALE GENOMIC DNA]</scope>
    <source>
        <strain evidence="2">W744_W776</strain>
    </source>
</reference>
<sequence>MSRTTNSRQSPGMRESRINRRFSRNGVDVEARTGLNQHSITPFLPGRQETHEGAQRQLARGIILAHCPQFSPTSSVLRTKSSAAGCAVCSSQIWVGAFIPKEFDVCWWPSEGPFRIGGEEFTPKGFGFEDEESVGEGSDCVGVPGLSRSVDGCDQPYFRE</sequence>
<keyword evidence="3" id="KW-1185">Reference proteome</keyword>
<feature type="region of interest" description="Disordered" evidence="1">
    <location>
        <begin position="1"/>
        <end position="23"/>
    </location>
</feature>
<accession>A0AAV6TCS0</accession>
<dbReference type="EMBL" id="JAFNEN010007168">
    <property type="protein sequence ID" value="KAG8155694.1"/>
    <property type="molecule type" value="Genomic_DNA"/>
</dbReference>
<dbReference type="AlphaFoldDB" id="A0AAV6TCS0"/>
<protein>
    <submittedName>
        <fullName evidence="2">Uncharacterized protein</fullName>
    </submittedName>
</protein>
<proteinExistence type="predicted"/>
<evidence type="ECO:0000313" key="3">
    <source>
        <dbReference type="Proteomes" id="UP000827092"/>
    </source>
</evidence>
<organism evidence="2 3">
    <name type="scientific">Oedothorax gibbosus</name>
    <dbReference type="NCBI Taxonomy" id="931172"/>
    <lineage>
        <taxon>Eukaryota</taxon>
        <taxon>Metazoa</taxon>
        <taxon>Ecdysozoa</taxon>
        <taxon>Arthropoda</taxon>
        <taxon>Chelicerata</taxon>
        <taxon>Arachnida</taxon>
        <taxon>Araneae</taxon>
        <taxon>Araneomorphae</taxon>
        <taxon>Entelegynae</taxon>
        <taxon>Araneoidea</taxon>
        <taxon>Linyphiidae</taxon>
        <taxon>Erigoninae</taxon>
        <taxon>Oedothorax</taxon>
    </lineage>
</organism>
<evidence type="ECO:0000313" key="2">
    <source>
        <dbReference type="EMBL" id="KAG8155694.1"/>
    </source>
</evidence>
<comment type="caution">
    <text evidence="2">The sequence shown here is derived from an EMBL/GenBank/DDBJ whole genome shotgun (WGS) entry which is preliminary data.</text>
</comment>